<evidence type="ECO:0008006" key="5">
    <source>
        <dbReference type="Google" id="ProtNLM"/>
    </source>
</evidence>
<feature type="transmembrane region" description="Helical" evidence="2">
    <location>
        <begin position="431"/>
        <end position="448"/>
    </location>
</feature>
<sequence>MLLLFSVALFVSAALLFAVEPMFARMVLPLLGGSPSVWNTAMVFYQAALLAGYGYAHLLSGRGLRWRAAHLAVMAAVLLLLPLGLGPTQRPVPGGDPVGWLLLTMTATVGLPFLLLATTGPLLQRWFAHTGHPHARDPYFLYAASNVGSMVGLLAYPFVVEPRWTLAEQSRLWAIGYGLLLPLIAACAFVARAAASSPAMPRPDPAPLSDAPVTWRRRLTWVALAFVPSSLMLGVTMHFSMDIVAMPLLWIVPLAIYLLTFIVAFAARPLIGPRRAAQVLIFAVLGVLIVLEAHTSETLWLVVGLHLAALLAAGLTCHGLLAADRPGIRDLTEFYVWVAVGGVLGGAFNALLAPLVFRSVAEYPLVLIVACVLAPPWPRRARAKPDAGPSPGEAAPAPRVSGGDLLAAVILTAIVAGIIFGVRAAGHEWRQGEFVVLLAVLCFPLFAFRRRPVRFGLALGGVMLLSPLAGGAERPTLFAARSFFGIHRIQRVRTPAGTMHQLMHGTTVHGIQWVDPSRCDEPLGYYHRLGPAGQIFAAFGQAPGARRVGVAGLGTGALGAYAEAGQRWTFFEIDPVVVRIAADPRWFCYLDGMPAPPRVRLGDARLSIATDTTRYDVLVLDAYSSDAIPVHLLTREAFQEYFAHLTPHGVLVLHLSNRFFDLEPVVARIARDGGWSGRLRSDGQVAERERSQGRFPADWAVVAREERELASLAGDARWRRLRERAGVPLWTDSYSSLVSILR</sequence>
<keyword evidence="2" id="KW-0472">Membrane</keyword>
<dbReference type="Proteomes" id="UP000319771">
    <property type="component" value="Unassembled WGS sequence"/>
</dbReference>
<feature type="transmembrane region" description="Helical" evidence="2">
    <location>
        <begin position="219"/>
        <end position="241"/>
    </location>
</feature>
<dbReference type="PANTHER" id="PTHR43317:SF1">
    <property type="entry name" value="THERMOSPERMINE SYNTHASE ACAULIS5"/>
    <property type="match status" value="1"/>
</dbReference>
<organism evidence="3 4">
    <name type="scientific">Eiseniibacteriota bacterium</name>
    <dbReference type="NCBI Taxonomy" id="2212470"/>
    <lineage>
        <taxon>Bacteria</taxon>
        <taxon>Candidatus Eiseniibacteriota</taxon>
    </lineage>
</organism>
<feature type="transmembrane region" description="Helical" evidence="2">
    <location>
        <begin position="172"/>
        <end position="195"/>
    </location>
</feature>
<evidence type="ECO:0000313" key="3">
    <source>
        <dbReference type="EMBL" id="TMQ71011.1"/>
    </source>
</evidence>
<dbReference type="SUPFAM" id="SSF53335">
    <property type="entry name" value="S-adenosyl-L-methionine-dependent methyltransferases"/>
    <property type="match status" value="1"/>
</dbReference>
<dbReference type="Gene3D" id="3.40.50.150">
    <property type="entry name" value="Vaccinia Virus protein VP39"/>
    <property type="match status" value="1"/>
</dbReference>
<comment type="caution">
    <text evidence="3">The sequence shown here is derived from an EMBL/GenBank/DDBJ whole genome shotgun (WGS) entry which is preliminary data.</text>
</comment>
<evidence type="ECO:0000313" key="4">
    <source>
        <dbReference type="Proteomes" id="UP000319771"/>
    </source>
</evidence>
<feature type="transmembrane region" description="Helical" evidence="2">
    <location>
        <begin position="37"/>
        <end position="56"/>
    </location>
</feature>
<feature type="transmembrane region" description="Helical" evidence="2">
    <location>
        <begin position="247"/>
        <end position="267"/>
    </location>
</feature>
<accession>A0A538U559</accession>
<name>A0A538U559_UNCEI</name>
<feature type="transmembrane region" description="Helical" evidence="2">
    <location>
        <begin position="139"/>
        <end position="160"/>
    </location>
</feature>
<evidence type="ECO:0000256" key="1">
    <source>
        <dbReference type="ARBA" id="ARBA00023115"/>
    </source>
</evidence>
<reference evidence="3 4" key="1">
    <citation type="journal article" date="2019" name="Nat. Microbiol.">
        <title>Mediterranean grassland soil C-N compound turnover is dependent on rainfall and depth, and is mediated by genomically divergent microorganisms.</title>
        <authorList>
            <person name="Diamond S."/>
            <person name="Andeer P.F."/>
            <person name="Li Z."/>
            <person name="Crits-Christoph A."/>
            <person name="Burstein D."/>
            <person name="Anantharaman K."/>
            <person name="Lane K.R."/>
            <person name="Thomas B.C."/>
            <person name="Pan C."/>
            <person name="Northen T.R."/>
            <person name="Banfield J.F."/>
        </authorList>
    </citation>
    <scope>NUCLEOTIDE SEQUENCE [LARGE SCALE GENOMIC DNA]</scope>
    <source>
        <strain evidence="3">WS_11</strain>
    </source>
</reference>
<feature type="transmembrane region" description="Helical" evidence="2">
    <location>
        <begin position="299"/>
        <end position="322"/>
    </location>
</feature>
<proteinExistence type="predicted"/>
<dbReference type="AlphaFoldDB" id="A0A538U559"/>
<evidence type="ECO:0000256" key="2">
    <source>
        <dbReference type="SAM" id="Phobius"/>
    </source>
</evidence>
<dbReference type="EMBL" id="VBPB01000191">
    <property type="protein sequence ID" value="TMQ71011.1"/>
    <property type="molecule type" value="Genomic_DNA"/>
</dbReference>
<protein>
    <recommendedName>
        <fullName evidence="5">Spermidine synthase</fullName>
    </recommendedName>
</protein>
<feature type="transmembrane region" description="Helical" evidence="2">
    <location>
        <begin position="276"/>
        <end position="293"/>
    </location>
</feature>
<dbReference type="InterPro" id="IPR029063">
    <property type="entry name" value="SAM-dependent_MTases_sf"/>
</dbReference>
<keyword evidence="2" id="KW-1133">Transmembrane helix</keyword>
<dbReference type="GO" id="GO:0006596">
    <property type="term" value="P:polyamine biosynthetic process"/>
    <property type="evidence" value="ECO:0007669"/>
    <property type="project" value="UniProtKB-KW"/>
</dbReference>
<dbReference type="PANTHER" id="PTHR43317">
    <property type="entry name" value="THERMOSPERMINE SYNTHASE ACAULIS5"/>
    <property type="match status" value="1"/>
</dbReference>
<keyword evidence="1" id="KW-0620">Polyamine biosynthesis</keyword>
<feature type="transmembrane region" description="Helical" evidence="2">
    <location>
        <begin position="68"/>
        <end position="86"/>
    </location>
</feature>
<dbReference type="NCBIfam" id="NF037959">
    <property type="entry name" value="MFS_SpdSyn"/>
    <property type="match status" value="1"/>
</dbReference>
<feature type="transmembrane region" description="Helical" evidence="2">
    <location>
        <begin position="98"/>
        <end position="118"/>
    </location>
</feature>
<keyword evidence="2" id="KW-0812">Transmembrane</keyword>
<gene>
    <name evidence="3" type="ORF">E6K81_11160</name>
</gene>
<feature type="transmembrane region" description="Helical" evidence="2">
    <location>
        <begin position="405"/>
        <end position="425"/>
    </location>
</feature>
<feature type="transmembrane region" description="Helical" evidence="2">
    <location>
        <begin position="334"/>
        <end position="354"/>
    </location>
</feature>